<dbReference type="InterPro" id="IPR029063">
    <property type="entry name" value="SAM-dependent_MTases_sf"/>
</dbReference>
<dbReference type="Gene3D" id="3.40.50.150">
    <property type="entry name" value="Vaccinia Virus protein VP39"/>
    <property type="match status" value="1"/>
</dbReference>
<evidence type="ECO:0000313" key="5">
    <source>
        <dbReference type="EMBL" id="PIA35299.1"/>
    </source>
</evidence>
<protein>
    <recommendedName>
        <fullName evidence="7">PABS domain-containing protein</fullName>
    </recommendedName>
</protein>
<accession>A0A2G5CVJ6</accession>
<evidence type="ECO:0000256" key="1">
    <source>
        <dbReference type="ARBA" id="ARBA00008361"/>
    </source>
</evidence>
<dbReference type="GO" id="GO:0008168">
    <property type="term" value="F:methyltransferase activity"/>
    <property type="evidence" value="ECO:0007669"/>
    <property type="project" value="UniProtKB-KW"/>
</dbReference>
<reference evidence="5 6" key="1">
    <citation type="submission" date="2017-09" db="EMBL/GenBank/DDBJ databases">
        <title>WGS assembly of Aquilegia coerulea Goldsmith.</title>
        <authorList>
            <person name="Hodges S."/>
            <person name="Kramer E."/>
            <person name="Nordborg M."/>
            <person name="Tomkins J."/>
            <person name="Borevitz J."/>
            <person name="Derieg N."/>
            <person name="Yan J."/>
            <person name="Mihaltcheva S."/>
            <person name="Hayes R.D."/>
            <person name="Rokhsar D."/>
        </authorList>
    </citation>
    <scope>NUCLEOTIDE SEQUENCE [LARGE SCALE GENOMIC DNA]</scope>
    <source>
        <strain evidence="6">cv. Goldsmith</strain>
    </source>
</reference>
<dbReference type="FunCoup" id="A0A2G5CVJ6">
    <property type="interactions" value="862"/>
</dbReference>
<feature type="chain" id="PRO_5013517068" description="PABS domain-containing protein" evidence="4">
    <location>
        <begin position="26"/>
        <end position="373"/>
    </location>
</feature>
<dbReference type="PANTHER" id="PTHR12176:SF76">
    <property type="entry name" value="S-ADENOSYL-L-METHIONINE-DEPENDENT METHYLTRANSFERASES SUPERFAMILY PROTEIN"/>
    <property type="match status" value="1"/>
</dbReference>
<sequence>MAPWLPLLVLGGAANTHWLFAPADAAKPKVKAAAAAAIDAVLLLRGGSSSEQRGRGLRQRNISTSNAAGYLFQRIKAKSKAFVPTSATGTTTGLSSSEEEFRVLTALTTKYNDIVIVETSTSRILLLDSTHNVHSIFHLKKGNGDDNNLWTNSYWDEFASLPAIVPQGPIALLGLGGGTSARLMLHVCPSLNLHGWEIDRILIDKSREYLGLSDLEKCTQTGGSLAVHVGDALSPSASIPGGFSGIAVDLFSSGKILPQLQEVTTWLELNNKLMSHGRIMVNCGGADNETSEFKDRTHRSSSSDDGLWVHNSTIKALCQAFPGKLSWKKMGGDDGENYLALTGPFPDLDEWSTNLPEKLSMSLKNWRPCHISA</sequence>
<dbReference type="PANTHER" id="PTHR12176">
    <property type="entry name" value="SAM-DEPENDENT METHYLTRANSFERASE SUPERFAMILY PROTEIN"/>
    <property type="match status" value="1"/>
</dbReference>
<feature type="signal peptide" evidence="4">
    <location>
        <begin position="1"/>
        <end position="25"/>
    </location>
</feature>
<keyword evidence="2" id="KW-0489">Methyltransferase</keyword>
<dbReference type="FunFam" id="3.40.50.150:FF:000236">
    <property type="entry name" value="S-adenosyl-L-methionine-dependent methyltransferases superfamily protein"/>
    <property type="match status" value="1"/>
</dbReference>
<dbReference type="EMBL" id="KZ305052">
    <property type="protein sequence ID" value="PIA35301.1"/>
    <property type="molecule type" value="Genomic_DNA"/>
</dbReference>
<evidence type="ECO:0000313" key="6">
    <source>
        <dbReference type="Proteomes" id="UP000230069"/>
    </source>
</evidence>
<comment type="similarity">
    <text evidence="1">Belongs to the methyltransferase superfamily.</text>
</comment>
<keyword evidence="4" id="KW-0732">Signal</keyword>
<name>A0A2G5CVJ6_AQUCA</name>
<dbReference type="Proteomes" id="UP000230069">
    <property type="component" value="Unassembled WGS sequence"/>
</dbReference>
<dbReference type="AlphaFoldDB" id="A0A2G5CVJ6"/>
<proteinExistence type="inferred from homology"/>
<keyword evidence="3" id="KW-0808">Transferase</keyword>
<keyword evidence="6" id="KW-1185">Reference proteome</keyword>
<organism evidence="5 6">
    <name type="scientific">Aquilegia coerulea</name>
    <name type="common">Rocky mountain columbine</name>
    <dbReference type="NCBI Taxonomy" id="218851"/>
    <lineage>
        <taxon>Eukaryota</taxon>
        <taxon>Viridiplantae</taxon>
        <taxon>Streptophyta</taxon>
        <taxon>Embryophyta</taxon>
        <taxon>Tracheophyta</taxon>
        <taxon>Spermatophyta</taxon>
        <taxon>Magnoliopsida</taxon>
        <taxon>Ranunculales</taxon>
        <taxon>Ranunculaceae</taxon>
        <taxon>Thalictroideae</taxon>
        <taxon>Aquilegia</taxon>
    </lineage>
</organism>
<dbReference type="SUPFAM" id="SSF53335">
    <property type="entry name" value="S-adenosyl-L-methionine-dependent methyltransferases"/>
    <property type="match status" value="1"/>
</dbReference>
<evidence type="ECO:0000256" key="2">
    <source>
        <dbReference type="ARBA" id="ARBA00022603"/>
    </source>
</evidence>
<gene>
    <name evidence="5" type="ORF">AQUCO_03500003v1</name>
</gene>
<dbReference type="EMBL" id="KZ305052">
    <property type="protein sequence ID" value="PIA35299.1"/>
    <property type="molecule type" value="Genomic_DNA"/>
</dbReference>
<dbReference type="OrthoDB" id="2016285at2759"/>
<evidence type="ECO:0008006" key="7">
    <source>
        <dbReference type="Google" id="ProtNLM"/>
    </source>
</evidence>
<evidence type="ECO:0000256" key="3">
    <source>
        <dbReference type="ARBA" id="ARBA00022679"/>
    </source>
</evidence>
<dbReference type="InterPro" id="IPR051419">
    <property type="entry name" value="Lys/N-term_MeTrsfase_sf"/>
</dbReference>
<evidence type="ECO:0000256" key="4">
    <source>
        <dbReference type="SAM" id="SignalP"/>
    </source>
</evidence>
<dbReference type="GO" id="GO:0032259">
    <property type="term" value="P:methylation"/>
    <property type="evidence" value="ECO:0007669"/>
    <property type="project" value="UniProtKB-KW"/>
</dbReference>